<dbReference type="AlphaFoldDB" id="A0A1N6LZT1"/>
<dbReference type="EMBL" id="FSSB01000003">
    <property type="protein sequence ID" value="SIO92675.1"/>
    <property type="molecule type" value="Genomic_DNA"/>
</dbReference>
<dbReference type="Proteomes" id="UP000184774">
    <property type="component" value="Unassembled WGS sequence"/>
</dbReference>
<evidence type="ECO:0000256" key="5">
    <source>
        <dbReference type="ARBA" id="ARBA00023136"/>
    </source>
</evidence>
<evidence type="ECO:0000256" key="4">
    <source>
        <dbReference type="ARBA" id="ARBA00022989"/>
    </source>
</evidence>
<keyword evidence="3" id="KW-0812">Transmembrane</keyword>
<evidence type="ECO:0000256" key="2">
    <source>
        <dbReference type="ARBA" id="ARBA00009142"/>
    </source>
</evidence>
<evidence type="ECO:0000313" key="8">
    <source>
        <dbReference type="Proteomes" id="UP000184774"/>
    </source>
</evidence>
<organism evidence="7 8">
    <name type="scientific">Vibrio spartinae</name>
    <dbReference type="NCBI Taxonomy" id="1918945"/>
    <lineage>
        <taxon>Bacteria</taxon>
        <taxon>Pseudomonadati</taxon>
        <taxon>Pseudomonadota</taxon>
        <taxon>Gammaproteobacteria</taxon>
        <taxon>Vibrionales</taxon>
        <taxon>Vibrionaceae</taxon>
        <taxon>Vibrio</taxon>
    </lineage>
</organism>
<comment type="subcellular location">
    <subcellularLocation>
        <location evidence="6">Cell membrane</location>
        <topology evidence="6">Multi-pass membrane protein</topology>
    </subcellularLocation>
    <subcellularLocation>
        <location evidence="1">Membrane</location>
        <topology evidence="1">Multi-pass membrane protein</topology>
    </subcellularLocation>
</comment>
<dbReference type="InterPro" id="IPR002781">
    <property type="entry name" value="TM_pro_TauE-like"/>
</dbReference>
<dbReference type="GO" id="GO:0005886">
    <property type="term" value="C:plasma membrane"/>
    <property type="evidence" value="ECO:0007669"/>
    <property type="project" value="UniProtKB-SubCell"/>
</dbReference>
<dbReference type="Pfam" id="PF01925">
    <property type="entry name" value="TauE"/>
    <property type="match status" value="1"/>
</dbReference>
<evidence type="ECO:0000256" key="6">
    <source>
        <dbReference type="RuleBase" id="RU363041"/>
    </source>
</evidence>
<protein>
    <recommendedName>
        <fullName evidence="6">Probable membrane transporter protein</fullName>
    </recommendedName>
</protein>
<gene>
    <name evidence="7" type="ORF">VSP9026_00293</name>
</gene>
<evidence type="ECO:0000256" key="3">
    <source>
        <dbReference type="ARBA" id="ARBA00022692"/>
    </source>
</evidence>
<evidence type="ECO:0000313" key="7">
    <source>
        <dbReference type="EMBL" id="SIO92675.1"/>
    </source>
</evidence>
<keyword evidence="4" id="KW-1133">Transmembrane helix</keyword>
<keyword evidence="6" id="KW-1003">Cell membrane</keyword>
<name>A0A1N6LZT1_9VIBR</name>
<evidence type="ECO:0000256" key="1">
    <source>
        <dbReference type="ARBA" id="ARBA00004141"/>
    </source>
</evidence>
<sequence>MQTGLGLVVGVTGPLALNVLTKQLKSKDSIIATSSLFMTISHLTKIPVYLTVTASLLTDLNLIIDMIIGAVWGSFLGTRLRLRSNNERMIQIIKMLLSLFAVKMIVQGVI</sequence>
<keyword evidence="5" id="KW-0472">Membrane</keyword>
<proteinExistence type="inferred from homology"/>
<reference evidence="7 8" key="1">
    <citation type="submission" date="2016-12" db="EMBL/GenBank/DDBJ databases">
        <authorList>
            <person name="Song W.-J."/>
            <person name="Kurnit D.M."/>
        </authorList>
    </citation>
    <scope>NUCLEOTIDE SEQUENCE [LARGE SCALE GENOMIC DNA]</scope>
    <source>
        <strain evidence="7 8">CECT 9026</strain>
    </source>
</reference>
<accession>A0A1N6LZT1</accession>
<dbReference type="RefSeq" id="WP_074371316.1">
    <property type="nucleotide sequence ID" value="NZ_AP024908.1"/>
</dbReference>
<comment type="similarity">
    <text evidence="2 6">Belongs to the 4-toluene sulfonate uptake permease (TSUP) (TC 2.A.102) family.</text>
</comment>